<protein>
    <submittedName>
        <fullName evidence="2">SCP2 sterol-binding domain-containing protein</fullName>
    </submittedName>
</protein>
<dbReference type="InterPro" id="IPR036527">
    <property type="entry name" value="SCP2_sterol-bd_dom_sf"/>
</dbReference>
<dbReference type="InterPro" id="IPR003033">
    <property type="entry name" value="SCP2_sterol-bd_dom"/>
</dbReference>
<reference evidence="3" key="1">
    <citation type="journal article" date="2019" name="Int. J. Syst. Evol. Microbiol.">
        <title>The Global Catalogue of Microorganisms (GCM) 10K type strain sequencing project: providing services to taxonomists for standard genome sequencing and annotation.</title>
        <authorList>
            <consortium name="The Broad Institute Genomics Platform"/>
            <consortium name="The Broad Institute Genome Sequencing Center for Infectious Disease"/>
            <person name="Wu L."/>
            <person name="Ma J."/>
        </authorList>
    </citation>
    <scope>NUCLEOTIDE SEQUENCE [LARGE SCALE GENOMIC DNA]</scope>
    <source>
        <strain evidence="3">CECT 8570</strain>
    </source>
</reference>
<comment type="caution">
    <text evidence="2">The sequence shown here is derived from an EMBL/GenBank/DDBJ whole genome shotgun (WGS) entry which is preliminary data.</text>
</comment>
<dbReference type="RefSeq" id="WP_290262404.1">
    <property type="nucleotide sequence ID" value="NZ_JAUFQG010000004.1"/>
</dbReference>
<name>A0ABV8V9S4_9GAMM</name>
<dbReference type="SUPFAM" id="SSF55718">
    <property type="entry name" value="SCP-like"/>
    <property type="match status" value="1"/>
</dbReference>
<proteinExistence type="predicted"/>
<dbReference type="Gene3D" id="3.30.1050.10">
    <property type="entry name" value="SCP2 sterol-binding domain"/>
    <property type="match status" value="1"/>
</dbReference>
<keyword evidence="3" id="KW-1185">Reference proteome</keyword>
<gene>
    <name evidence="2" type="ORF">ACFOX3_18255</name>
</gene>
<organism evidence="2 3">
    <name type="scientific">Simiduia curdlanivorans</name>
    <dbReference type="NCBI Taxonomy" id="1492769"/>
    <lineage>
        <taxon>Bacteria</taxon>
        <taxon>Pseudomonadati</taxon>
        <taxon>Pseudomonadota</taxon>
        <taxon>Gammaproteobacteria</taxon>
        <taxon>Cellvibrionales</taxon>
        <taxon>Cellvibrionaceae</taxon>
        <taxon>Simiduia</taxon>
    </lineage>
</organism>
<dbReference type="Proteomes" id="UP001595840">
    <property type="component" value="Unassembled WGS sequence"/>
</dbReference>
<evidence type="ECO:0000313" key="2">
    <source>
        <dbReference type="EMBL" id="MFC4364259.1"/>
    </source>
</evidence>
<accession>A0ABV8V9S4</accession>
<evidence type="ECO:0000313" key="3">
    <source>
        <dbReference type="Proteomes" id="UP001595840"/>
    </source>
</evidence>
<feature type="domain" description="SCP2" evidence="1">
    <location>
        <begin position="5"/>
        <end position="104"/>
    </location>
</feature>
<evidence type="ECO:0000259" key="1">
    <source>
        <dbReference type="Pfam" id="PF02036"/>
    </source>
</evidence>
<sequence length="108" mass="12070">MAFTFQQLQQRFETSFRPEQAAGIDSLFQYVIPDGSNFYMRIKCGQLDFNAGDASSTADLTITMEWKTLDELFQGRVSGMQAFMFGHIKVAGSLALASKLIEVFAPIE</sequence>
<dbReference type="Pfam" id="PF02036">
    <property type="entry name" value="SCP2"/>
    <property type="match status" value="1"/>
</dbReference>
<dbReference type="EMBL" id="JBHSCX010000021">
    <property type="protein sequence ID" value="MFC4364259.1"/>
    <property type="molecule type" value="Genomic_DNA"/>
</dbReference>